<feature type="domain" description="Gcp-like" evidence="1">
    <location>
        <begin position="1"/>
        <end position="110"/>
    </location>
</feature>
<dbReference type="SUPFAM" id="SSF53067">
    <property type="entry name" value="Actin-like ATPase domain"/>
    <property type="match status" value="2"/>
</dbReference>
<dbReference type="RefSeq" id="WP_192831279.1">
    <property type="nucleotide sequence ID" value="NZ_JADAMT010000088.1"/>
</dbReference>
<sequence>GLRIGVTVAKTLAYALDVKLYGVSSLKALAATIDHTDKLLVPVFDARRQAVYTGIFQWQNGQLVTILEDQYMSIEALRAFLEDLNQPFIYIGKDTIKLQDELQGEVIAQLPNASVMYQLIDKPTGVHTFTPK</sequence>
<comment type="caution">
    <text evidence="2">The sequence shown here is derived from an EMBL/GenBank/DDBJ whole genome shotgun (WGS) entry which is preliminary data.</text>
</comment>
<keyword evidence="3" id="KW-1185">Reference proteome</keyword>
<organism evidence="2 3">
    <name type="scientific">Staphylococcus schweitzeri</name>
    <dbReference type="NCBI Taxonomy" id="1654388"/>
    <lineage>
        <taxon>Bacteria</taxon>
        <taxon>Bacillati</taxon>
        <taxon>Bacillota</taxon>
        <taxon>Bacilli</taxon>
        <taxon>Bacillales</taxon>
        <taxon>Staphylococcaceae</taxon>
        <taxon>Staphylococcus</taxon>
    </lineage>
</organism>
<accession>A0ABR9ND87</accession>
<name>A0ABR9ND87_9STAP</name>
<feature type="non-terminal residue" evidence="2">
    <location>
        <position position="132"/>
    </location>
</feature>
<dbReference type="InterPro" id="IPR000905">
    <property type="entry name" value="Gcp-like_dom"/>
</dbReference>
<dbReference type="EMBL" id="JADAMT010000088">
    <property type="protein sequence ID" value="MBE2130031.1"/>
    <property type="molecule type" value="Genomic_DNA"/>
</dbReference>
<feature type="non-terminal residue" evidence="2">
    <location>
        <position position="1"/>
    </location>
</feature>
<reference evidence="2 3" key="1">
    <citation type="submission" date="2020-10" db="EMBL/GenBank/DDBJ databases">
        <title>Phenotypic and genomic profiling of Staphylococcus argenteus in Canada and the United States and recommendations for clinical result reporting.</title>
        <authorList>
            <person name="Eshaghi A."/>
            <person name="Bommersbach C."/>
            <person name="Zitterman S."/>
            <person name="Burnham C.-A.D."/>
            <person name="Patel R."/>
            <person name="Schuetz A.N."/>
            <person name="Patel S.N."/>
            <person name="Kus J.V."/>
        </authorList>
    </citation>
    <scope>NUCLEOTIDE SEQUENCE [LARGE SCALE GENOMIC DNA]</scope>
    <source>
        <strain evidence="2 3">DSM 28300</strain>
    </source>
</reference>
<evidence type="ECO:0000313" key="2">
    <source>
        <dbReference type="EMBL" id="MBE2130031.1"/>
    </source>
</evidence>
<evidence type="ECO:0000259" key="1">
    <source>
        <dbReference type="Pfam" id="PF00814"/>
    </source>
</evidence>
<dbReference type="InterPro" id="IPR022496">
    <property type="entry name" value="T6A_TsaB"/>
</dbReference>
<dbReference type="InterPro" id="IPR043129">
    <property type="entry name" value="ATPase_NBD"/>
</dbReference>
<dbReference type="Gene3D" id="3.30.420.40">
    <property type="match status" value="2"/>
</dbReference>
<dbReference type="Pfam" id="PF00814">
    <property type="entry name" value="TsaD"/>
    <property type="match status" value="1"/>
</dbReference>
<protein>
    <submittedName>
        <fullName evidence="2">tRNA (Adenosine(37)-N6)-threonylcarbamoyltransferase complex dimerization subunit type 1 TsaB</fullName>
    </submittedName>
</protein>
<dbReference type="NCBIfam" id="TIGR03725">
    <property type="entry name" value="T6A_YeaZ"/>
    <property type="match status" value="1"/>
</dbReference>
<dbReference type="Proteomes" id="UP000596960">
    <property type="component" value="Unassembled WGS sequence"/>
</dbReference>
<proteinExistence type="predicted"/>
<gene>
    <name evidence="2" type="primary">tsaB</name>
    <name evidence="2" type="ORF">ILQ21_13535</name>
</gene>
<evidence type="ECO:0000313" key="3">
    <source>
        <dbReference type="Proteomes" id="UP000596960"/>
    </source>
</evidence>